<keyword evidence="3" id="KW-0812">Transmembrane</keyword>
<keyword evidence="3" id="KW-0472">Membrane</keyword>
<dbReference type="Proteomes" id="UP000837801">
    <property type="component" value="Unassembled WGS sequence"/>
</dbReference>
<dbReference type="AlphaFoldDB" id="A0A9P0QMZ7"/>
<sequence length="399" mass="44860">MSSSFLNVFGKKLIPKTDYFPLSSLSGTSEEVDSRFIDESTQQRRKKDYSPGIVILLFLVSFVSFIALVMNTYFGSGNTSSLVNYTVESLTRDVQIKAIHSHNDYWRQRPLLDALSYGVVSVEADIWHFPQGLVLTSTASTTENQNGDRSFDSDELYVGHSSFYLKPNNTLNALYLDSIFNLISQANPEQKYQNKTTATFPGEPQYNGVFYDFPDEPLYLWFDIKTDADDTYTAVKPLLQRFIDKGYLTHYDTATKSLVKGPIVLTLTGNLPTELVKAESTRYVFLDGSLLSFNSTFDSSSASTLSESSQLSLVASGSLEDILGGAESYQNASRAEFTDEQATRIKDHIDTAHKYGVKTRIWGGINWPNYVKLAHYKTYYYIGVDLLNVDDLRQAADDF</sequence>
<protein>
    <recommendedName>
        <fullName evidence="2">Altered inheritance of mitochondria protein 6</fullName>
    </recommendedName>
</protein>
<evidence type="ECO:0000313" key="4">
    <source>
        <dbReference type="EMBL" id="CAH2351374.1"/>
    </source>
</evidence>
<comment type="caution">
    <text evidence="4">The sequence shown here is derived from an EMBL/GenBank/DDBJ whole genome shotgun (WGS) entry which is preliminary data.</text>
</comment>
<dbReference type="PANTHER" id="PTHR31571">
    <property type="entry name" value="ALTERED INHERITANCE OF MITOCHONDRIA PROTEIN 6"/>
    <property type="match status" value="1"/>
</dbReference>
<dbReference type="GO" id="GO:0006629">
    <property type="term" value="P:lipid metabolic process"/>
    <property type="evidence" value="ECO:0007669"/>
    <property type="project" value="InterPro"/>
</dbReference>
<evidence type="ECO:0000313" key="5">
    <source>
        <dbReference type="Proteomes" id="UP000837801"/>
    </source>
</evidence>
<name>A0A9P0QMZ7_9ASCO</name>
<reference evidence="4" key="1">
    <citation type="submission" date="2022-03" db="EMBL/GenBank/DDBJ databases">
        <authorList>
            <person name="Legras J.-L."/>
            <person name="Devillers H."/>
            <person name="Grondin C."/>
        </authorList>
    </citation>
    <scope>NUCLEOTIDE SEQUENCE</scope>
    <source>
        <strain evidence="4">CLIB 1423</strain>
    </source>
</reference>
<keyword evidence="3" id="KW-1133">Transmembrane helix</keyword>
<keyword evidence="5" id="KW-1185">Reference proteome</keyword>
<dbReference type="OrthoDB" id="4153866at2759"/>
<organism evidence="4 5">
    <name type="scientific">[Candida] railenensis</name>
    <dbReference type="NCBI Taxonomy" id="45579"/>
    <lineage>
        <taxon>Eukaryota</taxon>
        <taxon>Fungi</taxon>
        <taxon>Dikarya</taxon>
        <taxon>Ascomycota</taxon>
        <taxon>Saccharomycotina</taxon>
        <taxon>Pichiomycetes</taxon>
        <taxon>Debaryomycetaceae</taxon>
        <taxon>Kurtzmaniella</taxon>
    </lineage>
</organism>
<evidence type="ECO:0000256" key="2">
    <source>
        <dbReference type="ARBA" id="ARBA00014286"/>
    </source>
</evidence>
<comment type="similarity">
    <text evidence="1">Belongs to the AIM6 family.</text>
</comment>
<dbReference type="EMBL" id="CAKXYY010000003">
    <property type="protein sequence ID" value="CAH2351374.1"/>
    <property type="molecule type" value="Genomic_DNA"/>
</dbReference>
<dbReference type="InterPro" id="IPR017946">
    <property type="entry name" value="PLC-like_Pdiesterase_TIM-brl"/>
</dbReference>
<dbReference type="SUPFAM" id="SSF51695">
    <property type="entry name" value="PLC-like phosphodiesterases"/>
    <property type="match status" value="1"/>
</dbReference>
<proteinExistence type="inferred from homology"/>
<dbReference type="GO" id="GO:0008081">
    <property type="term" value="F:phosphoric diester hydrolase activity"/>
    <property type="evidence" value="ECO:0007669"/>
    <property type="project" value="InterPro"/>
</dbReference>
<gene>
    <name evidence="4" type="ORF">CLIB1423_03S04874</name>
</gene>
<feature type="transmembrane region" description="Helical" evidence="3">
    <location>
        <begin position="53"/>
        <end position="74"/>
    </location>
</feature>
<dbReference type="InterPro" id="IPR051236">
    <property type="entry name" value="HAT_RTT109-like"/>
</dbReference>
<evidence type="ECO:0000256" key="1">
    <source>
        <dbReference type="ARBA" id="ARBA00008858"/>
    </source>
</evidence>
<dbReference type="PANTHER" id="PTHR31571:SF1">
    <property type="entry name" value="ALTERED INHERITANCE OF MITOCHONDRIA PROTEIN 6"/>
    <property type="match status" value="1"/>
</dbReference>
<accession>A0A9P0QMZ7</accession>
<evidence type="ECO:0000256" key="3">
    <source>
        <dbReference type="SAM" id="Phobius"/>
    </source>
</evidence>